<organism evidence="1 2">
    <name type="scientific">Chrysochromulina tobinii</name>
    <dbReference type="NCBI Taxonomy" id="1460289"/>
    <lineage>
        <taxon>Eukaryota</taxon>
        <taxon>Haptista</taxon>
        <taxon>Haptophyta</taxon>
        <taxon>Prymnesiophyceae</taxon>
        <taxon>Prymnesiales</taxon>
        <taxon>Chrysochromulinaceae</taxon>
        <taxon>Chrysochromulina</taxon>
    </lineage>
</organism>
<name>A0A0M0JBP9_9EUKA</name>
<dbReference type="InterPro" id="IPR035439">
    <property type="entry name" value="UPF0145_dom_sf"/>
</dbReference>
<evidence type="ECO:0000313" key="1">
    <source>
        <dbReference type="EMBL" id="KOO23653.1"/>
    </source>
</evidence>
<protein>
    <submittedName>
        <fullName evidence="1">Pf01906 domain protein</fullName>
    </submittedName>
</protein>
<dbReference type="Pfam" id="PF01906">
    <property type="entry name" value="YbjQ_1"/>
    <property type="match status" value="1"/>
</dbReference>
<dbReference type="SUPFAM" id="SSF117782">
    <property type="entry name" value="YbjQ-like"/>
    <property type="match status" value="1"/>
</dbReference>
<evidence type="ECO:0000313" key="2">
    <source>
        <dbReference type="Proteomes" id="UP000037460"/>
    </source>
</evidence>
<dbReference type="AlphaFoldDB" id="A0A0M0JBP9"/>
<dbReference type="Gene3D" id="3.30.110.70">
    <property type="entry name" value="Hypothetical protein apc22750. Chain B"/>
    <property type="match status" value="1"/>
</dbReference>
<dbReference type="Proteomes" id="UP000037460">
    <property type="component" value="Unassembled WGS sequence"/>
</dbReference>
<sequence length="149" mass="15864">MLKSWGQEMRGGEITRYNEVLEAARAHVMDGIYQDALALGADEIIGLELDIVEVANGLVEFHAYGTAVRSDLKVYKPEGSTQLPAQALHVSRQAFTEVFGRRGVGASPSGEGDGQASIASASAEQANAGYSAINLGLNLLNSFVKPREK</sequence>
<keyword evidence="2" id="KW-1185">Reference proteome</keyword>
<dbReference type="InterPro" id="IPR002765">
    <property type="entry name" value="UPF0145_YbjQ-like"/>
</dbReference>
<reference evidence="2" key="1">
    <citation type="journal article" date="2015" name="PLoS Genet.">
        <title>Genome Sequence and Transcriptome Analyses of Chrysochromulina tobin: Metabolic Tools for Enhanced Algal Fitness in the Prominent Order Prymnesiales (Haptophyceae).</title>
        <authorList>
            <person name="Hovde B.T."/>
            <person name="Deodato C.R."/>
            <person name="Hunsperger H.M."/>
            <person name="Ryken S.A."/>
            <person name="Yost W."/>
            <person name="Jha R.K."/>
            <person name="Patterson J."/>
            <person name="Monnat R.J. Jr."/>
            <person name="Barlow S.B."/>
            <person name="Starkenburg S.R."/>
            <person name="Cattolico R.A."/>
        </authorList>
    </citation>
    <scope>NUCLEOTIDE SEQUENCE</scope>
    <source>
        <strain evidence="2">CCMP291</strain>
    </source>
</reference>
<accession>A0A0M0JBP9</accession>
<proteinExistence type="predicted"/>
<comment type="caution">
    <text evidence="1">The sequence shown here is derived from an EMBL/GenBank/DDBJ whole genome shotgun (WGS) entry which is preliminary data.</text>
</comment>
<dbReference type="EMBL" id="JWZX01003171">
    <property type="protein sequence ID" value="KOO23653.1"/>
    <property type="molecule type" value="Genomic_DNA"/>
</dbReference>
<gene>
    <name evidence="1" type="ORF">Ctob_002719</name>
</gene>